<dbReference type="PANTHER" id="PTHR46865">
    <property type="entry name" value="OXIDOREDUCTASE-RELATED"/>
    <property type="match status" value="1"/>
</dbReference>
<dbReference type="InterPro" id="IPR051704">
    <property type="entry name" value="FAD_aromatic-hydroxylase"/>
</dbReference>
<evidence type="ECO:0000259" key="1">
    <source>
        <dbReference type="Pfam" id="PF01494"/>
    </source>
</evidence>
<reference evidence="2 3" key="1">
    <citation type="submission" date="2017-08" db="EMBL/GenBank/DDBJ databases">
        <title>The complete genome sequence of Nocardiopsis gilva YIM 90087.</title>
        <authorList>
            <person name="Yin M."/>
            <person name="Tang S."/>
        </authorList>
    </citation>
    <scope>NUCLEOTIDE SEQUENCE [LARGE SCALE GENOMIC DNA]</scope>
    <source>
        <strain evidence="2 3">YIM 90087</strain>
    </source>
</reference>
<dbReference type="Proteomes" id="UP000215005">
    <property type="component" value="Chromosome"/>
</dbReference>
<dbReference type="PANTHER" id="PTHR46865:SF8">
    <property type="entry name" value="POSSIBLE OXIDOREDUCTASE"/>
    <property type="match status" value="1"/>
</dbReference>
<dbReference type="InterPro" id="IPR036188">
    <property type="entry name" value="FAD/NAD-bd_sf"/>
</dbReference>
<dbReference type="RefSeq" id="WP_017619274.1">
    <property type="nucleotide sequence ID" value="NZ_ANBG01000232.1"/>
</dbReference>
<dbReference type="PRINTS" id="PR00420">
    <property type="entry name" value="RNGMNOXGNASE"/>
</dbReference>
<feature type="domain" description="FAD-binding" evidence="1">
    <location>
        <begin position="2"/>
        <end position="159"/>
    </location>
</feature>
<organism evidence="2 3">
    <name type="scientific">Nocardiopsis gilva YIM 90087</name>
    <dbReference type="NCBI Taxonomy" id="1235441"/>
    <lineage>
        <taxon>Bacteria</taxon>
        <taxon>Bacillati</taxon>
        <taxon>Actinomycetota</taxon>
        <taxon>Actinomycetes</taxon>
        <taxon>Streptosporangiales</taxon>
        <taxon>Nocardiopsidaceae</taxon>
        <taxon>Nocardiopsis</taxon>
    </lineage>
</organism>
<protein>
    <recommendedName>
        <fullName evidence="1">FAD-binding domain-containing protein</fullName>
    </recommendedName>
</protein>
<dbReference type="InterPro" id="IPR002938">
    <property type="entry name" value="FAD-bd"/>
</dbReference>
<dbReference type="AlphaFoldDB" id="A0A223S9C9"/>
<proteinExistence type="predicted"/>
<dbReference type="Gene3D" id="3.50.50.60">
    <property type="entry name" value="FAD/NAD(P)-binding domain"/>
    <property type="match status" value="1"/>
</dbReference>
<evidence type="ECO:0000313" key="2">
    <source>
        <dbReference type="EMBL" id="ASU84735.1"/>
    </source>
</evidence>
<dbReference type="Gene3D" id="3.30.9.10">
    <property type="entry name" value="D-Amino Acid Oxidase, subunit A, domain 2"/>
    <property type="match status" value="1"/>
</dbReference>
<dbReference type="Pfam" id="PF01494">
    <property type="entry name" value="FAD_binding_3"/>
    <property type="match status" value="1"/>
</dbReference>
<dbReference type="KEGG" id="ngv:CDO52_19735"/>
<dbReference type="OrthoDB" id="3356051at2"/>
<dbReference type="EMBL" id="CP022753">
    <property type="protein sequence ID" value="ASU84735.1"/>
    <property type="molecule type" value="Genomic_DNA"/>
</dbReference>
<evidence type="ECO:0000313" key="3">
    <source>
        <dbReference type="Proteomes" id="UP000215005"/>
    </source>
</evidence>
<keyword evidence="3" id="KW-1185">Reference proteome</keyword>
<sequence>MKALICGAGIAGCALAWRLERAGWDVELVERAPAFRDGGYMIDFFGPGTAVAERMGLLPRLHELRYPFSTLEYVDGKGMRTSRLRMTEDFTEVISLLRGDLARSIYAEVSSPVRYGTTVEAVEQADGEAGVSVLLTDGTRRQVDLLVGADGVHSRVRELVFGPEQRYLRYLGHHVAAFIVDDAEVSRRTGAFYRMLTVPGLMAGAYALRGDRAALMFLRRDPDPALPDDPAVTLRRDYGDLGWILPDALRQCPQPPDLYYDPVTQVEMEGWSRGNVVLLGDACQAVSLFAGHGAALAMAGAWVLAEELGAAKGDMAGAMARYEERMRPAVTQTQEFGRGFVGWMAPGSRWRIAARDWLVRAAALPGGKRMLMKSLTPTFHDPLTESATDRVAVGGSSSGRWGR</sequence>
<dbReference type="SUPFAM" id="SSF51905">
    <property type="entry name" value="FAD/NAD(P)-binding domain"/>
    <property type="match status" value="1"/>
</dbReference>
<name>A0A223S9C9_9ACTN</name>
<accession>A0A223S9C9</accession>
<dbReference type="GO" id="GO:0071949">
    <property type="term" value="F:FAD binding"/>
    <property type="evidence" value="ECO:0007669"/>
    <property type="project" value="InterPro"/>
</dbReference>
<gene>
    <name evidence="2" type="ORF">CDO52_19735</name>
</gene>